<feature type="region of interest" description="Disordered" evidence="6">
    <location>
        <begin position="492"/>
        <end position="534"/>
    </location>
</feature>
<feature type="domain" description="R13L1/DRL21-like LRR repeat region" evidence="8">
    <location>
        <begin position="1"/>
        <end position="120"/>
    </location>
</feature>
<name>A0A0D9WS68_9ORYZ</name>
<dbReference type="SUPFAM" id="SSF52047">
    <property type="entry name" value="RNI-like"/>
    <property type="match status" value="1"/>
</dbReference>
<dbReference type="PANTHER" id="PTHR47186">
    <property type="entry name" value="LEUCINE-RICH REPEAT-CONTAINING PROTEIN 57"/>
    <property type="match status" value="1"/>
</dbReference>
<protein>
    <submittedName>
        <fullName evidence="9">Uncharacterized protein</fullName>
    </submittedName>
</protein>
<dbReference type="InterPro" id="IPR056789">
    <property type="entry name" value="LRR_R13L1-DRL21"/>
</dbReference>
<dbReference type="GO" id="GO:0006952">
    <property type="term" value="P:defense response"/>
    <property type="evidence" value="ECO:0007669"/>
    <property type="project" value="UniProtKB-KW"/>
</dbReference>
<evidence type="ECO:0000256" key="3">
    <source>
        <dbReference type="ARBA" id="ARBA00022737"/>
    </source>
</evidence>
<accession>A0A0D9WS68</accession>
<feature type="domain" description="Disease resistance N-terminal" evidence="7">
    <location>
        <begin position="598"/>
        <end position="685"/>
    </location>
</feature>
<reference evidence="9" key="3">
    <citation type="submission" date="2015-04" db="UniProtKB">
        <authorList>
            <consortium name="EnsemblPlants"/>
        </authorList>
    </citation>
    <scope>IDENTIFICATION</scope>
</reference>
<evidence type="ECO:0000313" key="10">
    <source>
        <dbReference type="Proteomes" id="UP000032180"/>
    </source>
</evidence>
<dbReference type="Gene3D" id="1.20.5.4130">
    <property type="match status" value="1"/>
</dbReference>
<dbReference type="Pfam" id="PF18052">
    <property type="entry name" value="Rx_N"/>
    <property type="match status" value="1"/>
</dbReference>
<keyword evidence="3" id="KW-0677">Repeat</keyword>
<reference evidence="10" key="2">
    <citation type="submission" date="2013-12" db="EMBL/GenBank/DDBJ databases">
        <authorList>
            <person name="Yu Y."/>
            <person name="Lee S."/>
            <person name="de Baynast K."/>
            <person name="Wissotski M."/>
            <person name="Liu L."/>
            <person name="Talag J."/>
            <person name="Goicoechea J."/>
            <person name="Angelova A."/>
            <person name="Jetty R."/>
            <person name="Kudrna D."/>
            <person name="Golser W."/>
            <person name="Rivera L."/>
            <person name="Zhang J."/>
            <person name="Wing R."/>
        </authorList>
    </citation>
    <scope>NUCLEOTIDE SEQUENCE</scope>
</reference>
<dbReference type="Gramene" id="LPERR06G17730.1">
    <property type="protein sequence ID" value="LPERR06G17730.1"/>
    <property type="gene ID" value="LPERR06G17730"/>
</dbReference>
<dbReference type="SUPFAM" id="SSF52058">
    <property type="entry name" value="L domain-like"/>
    <property type="match status" value="1"/>
</dbReference>
<feature type="compositionally biased region" description="Low complexity" evidence="6">
    <location>
        <begin position="516"/>
        <end position="526"/>
    </location>
</feature>
<dbReference type="HOGENOM" id="CLU_322992_0_0_1"/>
<evidence type="ECO:0000256" key="1">
    <source>
        <dbReference type="ARBA" id="ARBA00008894"/>
    </source>
</evidence>
<evidence type="ECO:0000256" key="2">
    <source>
        <dbReference type="ARBA" id="ARBA00022614"/>
    </source>
</evidence>
<evidence type="ECO:0000256" key="4">
    <source>
        <dbReference type="ARBA" id="ARBA00022741"/>
    </source>
</evidence>
<proteinExistence type="inferred from homology"/>
<organism evidence="9 10">
    <name type="scientific">Leersia perrieri</name>
    <dbReference type="NCBI Taxonomy" id="77586"/>
    <lineage>
        <taxon>Eukaryota</taxon>
        <taxon>Viridiplantae</taxon>
        <taxon>Streptophyta</taxon>
        <taxon>Embryophyta</taxon>
        <taxon>Tracheophyta</taxon>
        <taxon>Spermatophyta</taxon>
        <taxon>Magnoliopsida</taxon>
        <taxon>Liliopsida</taxon>
        <taxon>Poales</taxon>
        <taxon>Poaceae</taxon>
        <taxon>BOP clade</taxon>
        <taxon>Oryzoideae</taxon>
        <taxon>Oryzeae</taxon>
        <taxon>Oryzinae</taxon>
        <taxon>Leersia</taxon>
    </lineage>
</organism>
<sequence length="896" mass="99809">MNELQGFLTITSLENVKNKNEATNAQLVYKSQISRLKLQWSSNADNNSNEEYDVLNALRPHPGLEELVVDGYPGCTSPSWLESNWLSRLKQISIHDCTRWKFLPPLGELKSLRELYIDKMNSLDCIGTSFYGDAGFPSLKRLGLTQLPELAYWSSVDYAFPVLLDLFISRCPMLKKLPPVFPPPVKMEVLPPIILTWHTDHRLNTCITQDVSLASLLDMLHPRHTGSMETTDLTFDGAGILNDGLRDPRPSLPSLGGPDICGCCGFQSAFMSLTEMEISGYSNETLFPDFGCFPALQNLIIKDCPELKELPENGNLATLTKVLIECCDTLVSLRNLRDLYFLSKLVVRNCTKLMALPEMVSFFSLSVMIIYNCPELVNLPEEGLPVTLNFLYLNGCHPLLEEQFYMKSGIEWEKYASLPSCFYPDKLMKDIQEIIEEIISEKDSTVSSQSSLLHLIDSASSSSEIYPYGPATHWWGGKLTWLMAPIASSPRRWGGRNGGGGGGRRVPTSRGRHRTPAAGALTASPAGAGGEQGSGRQVILGDGLRRGVRTSVLSVSVLKAVNSVEDSDLILSLIRVILEYMATVSAASIVGWVVSPVIKRMVSLVQSYLSSRYNWKSDMVSDLKNLEVALLDILLVVGAAERQHVVDTNQILLMHQMKEAVCDAEDVLDEFDYMLLKEKVEQKGMLKRIASSSLSIECDTVEMPCPPVSLNCLRSLKQLHIYRCDWISYFDGSEALVSLEEMTIRCCYDLEFIPDLGDMPCLQKLDLYDCPQVMRLSKSGHQTALKELNIGSCIALSSLEELCDLVSLAKLSISDCPDLLRLPDMDGFYLLRVLEIYRCYNLRSLPQSGLPVSLERLSLFGCCQVLEEQFQRKEGPDWDKVAALQGGLADGMKQQT</sequence>
<dbReference type="Pfam" id="PF25019">
    <property type="entry name" value="LRR_R13L1-DRL21"/>
    <property type="match status" value="1"/>
</dbReference>
<dbReference type="InterPro" id="IPR041118">
    <property type="entry name" value="Rx_N"/>
</dbReference>
<evidence type="ECO:0000256" key="6">
    <source>
        <dbReference type="SAM" id="MobiDB-lite"/>
    </source>
</evidence>
<dbReference type="Gene3D" id="3.80.10.10">
    <property type="entry name" value="Ribonuclease Inhibitor"/>
    <property type="match status" value="3"/>
</dbReference>
<reference evidence="9 10" key="1">
    <citation type="submission" date="2012-08" db="EMBL/GenBank/DDBJ databases">
        <title>Oryza genome evolution.</title>
        <authorList>
            <person name="Wing R.A."/>
        </authorList>
    </citation>
    <scope>NUCLEOTIDE SEQUENCE</scope>
</reference>
<evidence type="ECO:0000256" key="5">
    <source>
        <dbReference type="ARBA" id="ARBA00022821"/>
    </source>
</evidence>
<dbReference type="InterPro" id="IPR032675">
    <property type="entry name" value="LRR_dom_sf"/>
</dbReference>
<evidence type="ECO:0000313" key="9">
    <source>
        <dbReference type="EnsemblPlants" id="LPERR06G17730.1"/>
    </source>
</evidence>
<keyword evidence="4" id="KW-0547">Nucleotide-binding</keyword>
<dbReference type="PANTHER" id="PTHR47186:SF3">
    <property type="entry name" value="OS09G0267800 PROTEIN"/>
    <property type="match status" value="1"/>
</dbReference>
<dbReference type="AlphaFoldDB" id="A0A0D9WS68"/>
<feature type="compositionally biased region" description="Gly residues" evidence="6">
    <location>
        <begin position="495"/>
        <end position="504"/>
    </location>
</feature>
<comment type="similarity">
    <text evidence="1">Belongs to the disease resistance NB-LRR family.</text>
</comment>
<keyword evidence="10" id="KW-1185">Reference proteome</keyword>
<evidence type="ECO:0000259" key="7">
    <source>
        <dbReference type="Pfam" id="PF18052"/>
    </source>
</evidence>
<dbReference type="GO" id="GO:0000166">
    <property type="term" value="F:nucleotide binding"/>
    <property type="evidence" value="ECO:0007669"/>
    <property type="project" value="UniProtKB-KW"/>
</dbReference>
<evidence type="ECO:0000259" key="8">
    <source>
        <dbReference type="Pfam" id="PF25019"/>
    </source>
</evidence>
<dbReference type="EnsemblPlants" id="LPERR06G17730.1">
    <property type="protein sequence ID" value="LPERR06G17730.1"/>
    <property type="gene ID" value="LPERR06G17730"/>
</dbReference>
<keyword evidence="2" id="KW-0433">Leucine-rich repeat</keyword>
<keyword evidence="5" id="KW-0611">Plant defense</keyword>
<dbReference type="Proteomes" id="UP000032180">
    <property type="component" value="Chromosome 6"/>
</dbReference>